<organism evidence="1 2">
    <name type="scientific">Alginatibacterium sediminis</name>
    <dbReference type="NCBI Taxonomy" id="2164068"/>
    <lineage>
        <taxon>Bacteria</taxon>
        <taxon>Pseudomonadati</taxon>
        <taxon>Pseudomonadota</taxon>
        <taxon>Gammaproteobacteria</taxon>
        <taxon>Alteromonadales</taxon>
        <taxon>Alteromonadaceae</taxon>
        <taxon>Alginatibacterium</taxon>
    </lineage>
</organism>
<evidence type="ECO:0008006" key="3">
    <source>
        <dbReference type="Google" id="ProtNLM"/>
    </source>
</evidence>
<comment type="caution">
    <text evidence="1">The sequence shown here is derived from an EMBL/GenBank/DDBJ whole genome shotgun (WGS) entry which is preliminary data.</text>
</comment>
<dbReference type="Proteomes" id="UP000286482">
    <property type="component" value="Unassembled WGS sequence"/>
</dbReference>
<gene>
    <name evidence="1" type="ORF">DBZ36_04015</name>
</gene>
<keyword evidence="2" id="KW-1185">Reference proteome</keyword>
<dbReference type="EMBL" id="RAQO01000004">
    <property type="protein sequence ID" value="RKF19641.1"/>
    <property type="molecule type" value="Genomic_DNA"/>
</dbReference>
<name>A0A420EG03_9ALTE</name>
<dbReference type="OrthoDB" id="6395634at2"/>
<proteinExistence type="predicted"/>
<sequence>MANIVNWKNSQVLEHVFAEDKKPLDALHASKALTEFLTHLETMSGSDAEESNRIFNLLVGEVYALSADNLDWEILLHSINLRFGDSESAIESLVSIIRKPSIAFEIKWYVYWQLVRHFFTNRQSYSTEFRYQQLKSAYTSIFNIFYKSLEQDIKAIKGIETSILGQVEKTKIRPSSNKIIIVTNQFLSSKHAPTRLCLDMACSYMGMGFEVCIVNLASLPRLGNTLFFDGRGFNHVEQLSEPQQQISFSENKIVRAPSLTSGSTISYGNTDIPFVQIRSHSDVASIAQCLDEHNPALVISLSDSNLLTDSISKLYQQKFPVVTFPTVADLPIQIHTIPVLRKTKRDFVPSDVNFEKALFSNDHYPHRHVSSNASRADVGLPADKYLISIVGSRLQDEVDEDLLKCLSALVKSDSGIAVAFIGSESFAIEGYFDDSLDNVVFLGHQKDLFTTISNTDLFVNPDRVGGGTGAVMALAAGLPVATLDRHYSDVAWSVGTEFSFDSFSTIKSFIVRCKNESSFAQLQRELSLKKYAEKLDANAVYLKLLNDCGLDIPYAD</sequence>
<reference evidence="1 2" key="1">
    <citation type="submission" date="2018-09" db="EMBL/GenBank/DDBJ databases">
        <authorList>
            <person name="Wang Z."/>
        </authorList>
    </citation>
    <scope>NUCLEOTIDE SEQUENCE [LARGE SCALE GENOMIC DNA]</scope>
    <source>
        <strain evidence="1 2">ALS 81</strain>
    </source>
</reference>
<dbReference type="Gene3D" id="3.40.50.2000">
    <property type="entry name" value="Glycogen Phosphorylase B"/>
    <property type="match status" value="1"/>
</dbReference>
<dbReference type="RefSeq" id="WP_120353646.1">
    <property type="nucleotide sequence ID" value="NZ_RAQO01000004.1"/>
</dbReference>
<evidence type="ECO:0000313" key="1">
    <source>
        <dbReference type="EMBL" id="RKF19641.1"/>
    </source>
</evidence>
<dbReference type="AlphaFoldDB" id="A0A420EG03"/>
<accession>A0A420EG03</accession>
<dbReference type="SUPFAM" id="SSF53756">
    <property type="entry name" value="UDP-Glycosyltransferase/glycogen phosphorylase"/>
    <property type="match status" value="1"/>
</dbReference>
<protein>
    <recommendedName>
        <fullName evidence="3">Glycosyltransferase family 1 protein</fullName>
    </recommendedName>
</protein>
<evidence type="ECO:0000313" key="2">
    <source>
        <dbReference type="Proteomes" id="UP000286482"/>
    </source>
</evidence>